<dbReference type="SUPFAM" id="SSF81901">
    <property type="entry name" value="HCP-like"/>
    <property type="match status" value="1"/>
</dbReference>
<dbReference type="EMBL" id="PQFF01000012">
    <property type="protein sequence ID" value="RHZ89428.1"/>
    <property type="molecule type" value="Genomic_DNA"/>
</dbReference>
<reference evidence="2 3" key="1">
    <citation type="submission" date="2018-08" db="EMBL/GenBank/DDBJ databases">
        <title>Genome and evolution of the arbuscular mycorrhizal fungus Diversispora epigaea (formerly Glomus versiforme) and its bacterial endosymbionts.</title>
        <authorList>
            <person name="Sun X."/>
            <person name="Fei Z."/>
            <person name="Harrison M."/>
        </authorList>
    </citation>
    <scope>NUCLEOTIDE SEQUENCE [LARGE SCALE GENOMIC DNA]</scope>
    <source>
        <strain evidence="2 3">IT104</strain>
    </source>
</reference>
<gene>
    <name evidence="2" type="ORF">Glove_14g60</name>
</gene>
<evidence type="ECO:0000256" key="1">
    <source>
        <dbReference type="ARBA" id="ARBA00038101"/>
    </source>
</evidence>
<name>A0A397JRD7_9GLOM</name>
<dbReference type="InterPro" id="IPR011990">
    <property type="entry name" value="TPR-like_helical_dom_sf"/>
</dbReference>
<dbReference type="Proteomes" id="UP000266861">
    <property type="component" value="Unassembled WGS sequence"/>
</dbReference>
<dbReference type="OrthoDB" id="2428957at2759"/>
<evidence type="ECO:0008006" key="4">
    <source>
        <dbReference type="Google" id="ProtNLM"/>
    </source>
</evidence>
<keyword evidence="3" id="KW-1185">Reference proteome</keyword>
<dbReference type="PANTHER" id="PTHR11102">
    <property type="entry name" value="SEL-1-LIKE PROTEIN"/>
    <property type="match status" value="1"/>
</dbReference>
<protein>
    <recommendedName>
        <fullName evidence="4">HCP-like protein</fullName>
    </recommendedName>
</protein>
<dbReference type="PANTHER" id="PTHR11102:SF160">
    <property type="entry name" value="ERAD-ASSOCIATED E3 UBIQUITIN-PROTEIN LIGASE COMPONENT HRD3"/>
    <property type="match status" value="1"/>
</dbReference>
<comment type="similarity">
    <text evidence="1">Belongs to the sel-1 family.</text>
</comment>
<dbReference type="SMART" id="SM00671">
    <property type="entry name" value="SEL1"/>
    <property type="match status" value="7"/>
</dbReference>
<dbReference type="InterPro" id="IPR050767">
    <property type="entry name" value="Sel1_AlgK"/>
</dbReference>
<dbReference type="Pfam" id="PF08238">
    <property type="entry name" value="Sel1"/>
    <property type="match status" value="7"/>
</dbReference>
<sequence>MPVETEFNFVSKGSKDVSNFNKKIEPRKDLYQTSYQNNNNIIIINKIDSQFITKLFIYFIQQFDMQHRPIVHCLIRKYILNSKRNPTKIFNQILQCDLRRYFTSLIGFCYEFGIGTIVDNKLAYEMYISATQDNIENSLGLDGLDATLRSNTTLSVNNIETLLSPIFLKSYRINNHFIGQFCLSSMFYYGKYVKKDETRSFLLLSTLTQEGSVRAQVTLGECYYEGSGIKKDEKKAFKLVASSAKKGNLVGKFLLGYCYQKGIGVEEDIKLGFQWYLEAAEGGNINSMHRVGDCYYDGRGTPKDDKKALEYFIKSAEEGLDVAWTDVGFCHLNGVGTEGSIRDENKAFKYYLKSAEDGSAYGQCKVGLCCIHGLGTKFNIEKAIYWLNKSKENGNTDAERLLSEFIIMLI</sequence>
<organism evidence="2 3">
    <name type="scientific">Diversispora epigaea</name>
    <dbReference type="NCBI Taxonomy" id="1348612"/>
    <lineage>
        <taxon>Eukaryota</taxon>
        <taxon>Fungi</taxon>
        <taxon>Fungi incertae sedis</taxon>
        <taxon>Mucoromycota</taxon>
        <taxon>Glomeromycotina</taxon>
        <taxon>Glomeromycetes</taxon>
        <taxon>Diversisporales</taxon>
        <taxon>Diversisporaceae</taxon>
        <taxon>Diversispora</taxon>
    </lineage>
</organism>
<evidence type="ECO:0000313" key="2">
    <source>
        <dbReference type="EMBL" id="RHZ89428.1"/>
    </source>
</evidence>
<dbReference type="AlphaFoldDB" id="A0A397JRD7"/>
<accession>A0A397JRD7</accession>
<dbReference type="STRING" id="1348612.A0A397JRD7"/>
<comment type="caution">
    <text evidence="2">The sequence shown here is derived from an EMBL/GenBank/DDBJ whole genome shotgun (WGS) entry which is preliminary data.</text>
</comment>
<proteinExistence type="inferred from homology"/>
<dbReference type="InterPro" id="IPR006597">
    <property type="entry name" value="Sel1-like"/>
</dbReference>
<evidence type="ECO:0000313" key="3">
    <source>
        <dbReference type="Proteomes" id="UP000266861"/>
    </source>
</evidence>
<dbReference type="Gene3D" id="1.25.40.10">
    <property type="entry name" value="Tetratricopeptide repeat domain"/>
    <property type="match status" value="2"/>
</dbReference>